<feature type="domain" description="Chemotaxis phosphatase CheX-like" evidence="2">
    <location>
        <begin position="50"/>
        <end position="140"/>
    </location>
</feature>
<keyword evidence="1" id="KW-0145">Chemotaxis</keyword>
<accession>A0A5C1A3X1</accession>
<protein>
    <submittedName>
        <fullName evidence="3">Chemotaxis protein CheX</fullName>
    </submittedName>
</protein>
<gene>
    <name evidence="3" type="ORF">PX52LOC_00639</name>
</gene>
<dbReference type="GO" id="GO:0006935">
    <property type="term" value="P:chemotaxis"/>
    <property type="evidence" value="ECO:0007669"/>
    <property type="project" value="UniProtKB-KW"/>
</dbReference>
<organism evidence="3 4">
    <name type="scientific">Limnoglobus roseus</name>
    <dbReference type="NCBI Taxonomy" id="2598579"/>
    <lineage>
        <taxon>Bacteria</taxon>
        <taxon>Pseudomonadati</taxon>
        <taxon>Planctomycetota</taxon>
        <taxon>Planctomycetia</taxon>
        <taxon>Gemmatales</taxon>
        <taxon>Gemmataceae</taxon>
        <taxon>Limnoglobus</taxon>
    </lineage>
</organism>
<sequence length="170" mass="18242">MLAPSFETSFPPAVTEAATAGIEITLDSILGERPVRVSPAVDAPEGPMLAAIISFIGEMKWSLTLMVTEPVGVALVERFCGLKLPFDGEDMADAIGEIVNVIAGEVTLQLEKRRMRGRMSLPTVVRGQALQLIANRSAASYRVAYRLSFGDFSVRFLAAGTSLFARLPGK</sequence>
<name>A0A5C1A3X1_9BACT</name>
<evidence type="ECO:0000313" key="3">
    <source>
        <dbReference type="EMBL" id="QEL13781.1"/>
    </source>
</evidence>
<dbReference type="OrthoDB" id="286485at2"/>
<dbReference type="Proteomes" id="UP000324974">
    <property type="component" value="Chromosome"/>
</dbReference>
<reference evidence="4" key="1">
    <citation type="submission" date="2019-08" db="EMBL/GenBank/DDBJ databases">
        <title>Limnoglobus roseus gen. nov., sp. nov., a novel freshwater planctomycete with a giant genome from the family Gemmataceae.</title>
        <authorList>
            <person name="Kulichevskaya I.S."/>
            <person name="Naumoff D.G."/>
            <person name="Miroshnikov K."/>
            <person name="Ivanova A."/>
            <person name="Philippov D.A."/>
            <person name="Hakobyan A."/>
            <person name="Rijpstra I.C."/>
            <person name="Sinninghe Damste J.S."/>
            <person name="Liesack W."/>
            <person name="Dedysh S.N."/>
        </authorList>
    </citation>
    <scope>NUCLEOTIDE SEQUENCE [LARGE SCALE GENOMIC DNA]</scope>
    <source>
        <strain evidence="4">PX52</strain>
    </source>
</reference>
<keyword evidence="4" id="KW-1185">Reference proteome</keyword>
<dbReference type="InterPro" id="IPR028051">
    <property type="entry name" value="CheX-like_dom"/>
</dbReference>
<proteinExistence type="predicted"/>
<evidence type="ECO:0000259" key="2">
    <source>
        <dbReference type="Pfam" id="PF13690"/>
    </source>
</evidence>
<dbReference type="Pfam" id="PF13690">
    <property type="entry name" value="CheX"/>
    <property type="match status" value="1"/>
</dbReference>
<evidence type="ECO:0000313" key="4">
    <source>
        <dbReference type="Proteomes" id="UP000324974"/>
    </source>
</evidence>
<dbReference type="SUPFAM" id="SSF103039">
    <property type="entry name" value="CheC-like"/>
    <property type="match status" value="1"/>
</dbReference>
<dbReference type="Gene3D" id="3.40.1550.10">
    <property type="entry name" value="CheC-like"/>
    <property type="match status" value="1"/>
</dbReference>
<dbReference type="KEGG" id="lrs:PX52LOC_00639"/>
<dbReference type="AlphaFoldDB" id="A0A5C1A3X1"/>
<dbReference type="RefSeq" id="WP_149108721.1">
    <property type="nucleotide sequence ID" value="NZ_CP042425.1"/>
</dbReference>
<dbReference type="EMBL" id="CP042425">
    <property type="protein sequence ID" value="QEL13781.1"/>
    <property type="molecule type" value="Genomic_DNA"/>
</dbReference>
<evidence type="ECO:0000256" key="1">
    <source>
        <dbReference type="ARBA" id="ARBA00022500"/>
    </source>
</evidence>
<dbReference type="InterPro" id="IPR028976">
    <property type="entry name" value="CheC-like_sf"/>
</dbReference>